<keyword evidence="15" id="KW-0460">Magnesium</keyword>
<dbReference type="InterPro" id="IPR006073">
    <property type="entry name" value="GTP-bd"/>
</dbReference>
<dbReference type="GO" id="GO:0005886">
    <property type="term" value="C:plasma membrane"/>
    <property type="evidence" value="ECO:0007669"/>
    <property type="project" value="UniProtKB-SubCell"/>
</dbReference>
<evidence type="ECO:0000256" key="7">
    <source>
        <dbReference type="ARBA" id="ARBA00022741"/>
    </source>
</evidence>
<evidence type="ECO:0000256" key="5">
    <source>
        <dbReference type="ARBA" id="ARBA00022496"/>
    </source>
</evidence>
<feature type="transmembrane region" description="Helical" evidence="16">
    <location>
        <begin position="615"/>
        <end position="635"/>
    </location>
</feature>
<keyword evidence="11 14" id="KW-0342">GTP-binding</keyword>
<keyword evidence="8 16" id="KW-1133">Transmembrane helix</keyword>
<reference evidence="18 19" key="1">
    <citation type="journal article" date="2015" name="Genome Announc.">
        <title>Complete Genome Sequence of the Type Strain Corynebacterium mustelae DSM 45274, Isolated from Various Tissues of a Male Ferret with Lethal Sepsis.</title>
        <authorList>
            <person name="Ruckert C."/>
            <person name="Eimer J."/>
            <person name="Winkler A."/>
            <person name="Tauch A."/>
        </authorList>
    </citation>
    <scope>NUCLEOTIDE SEQUENCE [LARGE SCALE GENOMIC DNA]</scope>
    <source>
        <strain evidence="18 19">DSM 45274</strain>
    </source>
</reference>
<dbReference type="GO" id="GO:0005525">
    <property type="term" value="F:GTP binding"/>
    <property type="evidence" value="ECO:0007669"/>
    <property type="project" value="UniProtKB-KW"/>
</dbReference>
<reference evidence="19" key="2">
    <citation type="submission" date="2015-05" db="EMBL/GenBank/DDBJ databases">
        <title>Complete genome sequence of Corynebacterium mustelae DSM 45274, isolated from various tissues of a male ferret with lethal sepsis.</title>
        <authorList>
            <person name="Ruckert C."/>
            <person name="Albersmeier A."/>
            <person name="Winkler A."/>
            <person name="Tauch A."/>
        </authorList>
    </citation>
    <scope>NUCLEOTIDE SEQUENCE [LARGE SCALE GENOMIC DNA]</scope>
    <source>
        <strain evidence="19">DSM 45274</strain>
    </source>
</reference>
<keyword evidence="3 16" id="KW-0813">Transport</keyword>
<name>A0A0G3GZP2_9CORY</name>
<dbReference type="InterPro" id="IPR050860">
    <property type="entry name" value="FeoB_GTPase"/>
</dbReference>
<dbReference type="GO" id="GO:0046872">
    <property type="term" value="F:metal ion binding"/>
    <property type="evidence" value="ECO:0007669"/>
    <property type="project" value="UniProtKB-KW"/>
</dbReference>
<comment type="function">
    <text evidence="1 16">Probable transporter of a GTP-driven Fe(2+) uptake system.</text>
</comment>
<evidence type="ECO:0000256" key="11">
    <source>
        <dbReference type="ARBA" id="ARBA00023134"/>
    </source>
</evidence>
<keyword evidence="5 16" id="KW-0410">Iron transport</keyword>
<feature type="transmembrane region" description="Helical" evidence="16">
    <location>
        <begin position="259"/>
        <end position="278"/>
    </location>
</feature>
<dbReference type="Pfam" id="PF07664">
    <property type="entry name" value="FeoB_C"/>
    <property type="match status" value="1"/>
</dbReference>
<dbReference type="KEGG" id="cmv:CMUST_03495"/>
<keyword evidence="19" id="KW-1185">Reference proteome</keyword>
<keyword evidence="15" id="KW-0479">Metal-binding</keyword>
<dbReference type="Pfam" id="PF07670">
    <property type="entry name" value="Gate"/>
    <property type="match status" value="2"/>
</dbReference>
<dbReference type="Proteomes" id="UP000035199">
    <property type="component" value="Chromosome"/>
</dbReference>
<dbReference type="PANTHER" id="PTHR43185">
    <property type="entry name" value="FERROUS IRON TRANSPORT PROTEIN B"/>
    <property type="match status" value="1"/>
</dbReference>
<feature type="binding site" evidence="14">
    <location>
        <begin position="50"/>
        <end position="57"/>
    </location>
    <ligand>
        <name>GTP</name>
        <dbReference type="ChEBI" id="CHEBI:37565"/>
        <label>1</label>
    </ligand>
</feature>
<dbReference type="PROSITE" id="PS51711">
    <property type="entry name" value="G_FEOB"/>
    <property type="match status" value="1"/>
</dbReference>
<dbReference type="EMBL" id="CP011542">
    <property type="protein sequence ID" value="AKK05043.1"/>
    <property type="molecule type" value="Genomic_DNA"/>
</dbReference>
<feature type="binding site" evidence="15">
    <location>
        <position position="64"/>
    </location>
    <ligand>
        <name>Mg(2+)</name>
        <dbReference type="ChEBI" id="CHEBI:18420"/>
        <label>2</label>
    </ligand>
</feature>
<keyword evidence="9 16" id="KW-0408">Iron</keyword>
<protein>
    <recommendedName>
        <fullName evidence="13 16">Ferrous iron transport protein B</fullName>
    </recommendedName>
</protein>
<accession>A0A0G3GZP2</accession>
<comment type="subcellular location">
    <subcellularLocation>
        <location evidence="16">Cell inner membrane</location>
        <topology evidence="16">Multi-pass membrane protein</topology>
    </subcellularLocation>
    <subcellularLocation>
        <location evidence="2">Cell membrane</location>
        <topology evidence="2">Multi-pass membrane protein</topology>
    </subcellularLocation>
</comment>
<evidence type="ECO:0000256" key="1">
    <source>
        <dbReference type="ARBA" id="ARBA00003926"/>
    </source>
</evidence>
<dbReference type="STRING" id="571915.CMUST_03495"/>
<keyword evidence="7 14" id="KW-0547">Nucleotide-binding</keyword>
<dbReference type="GO" id="GO:0015093">
    <property type="term" value="F:ferrous iron transmembrane transporter activity"/>
    <property type="evidence" value="ECO:0007669"/>
    <property type="project" value="UniProtKB-UniRule"/>
</dbReference>
<dbReference type="InterPro" id="IPR011640">
    <property type="entry name" value="Fe2_transport_prot_B_C"/>
</dbReference>
<evidence type="ECO:0000256" key="15">
    <source>
        <dbReference type="PIRSR" id="PIRSR603373-2"/>
    </source>
</evidence>
<dbReference type="PRINTS" id="PR00326">
    <property type="entry name" value="GTP1OBG"/>
</dbReference>
<evidence type="ECO:0000256" key="13">
    <source>
        <dbReference type="NCBIfam" id="TIGR00437"/>
    </source>
</evidence>
<dbReference type="NCBIfam" id="TIGR00437">
    <property type="entry name" value="feoB"/>
    <property type="match status" value="1"/>
</dbReference>
<proteinExistence type="inferred from homology"/>
<evidence type="ECO:0000256" key="4">
    <source>
        <dbReference type="ARBA" id="ARBA00022475"/>
    </source>
</evidence>
<evidence type="ECO:0000256" key="8">
    <source>
        <dbReference type="ARBA" id="ARBA00022989"/>
    </source>
</evidence>
<gene>
    <name evidence="18" type="ORF">CMUST_03495</name>
</gene>
<evidence type="ECO:0000256" key="10">
    <source>
        <dbReference type="ARBA" id="ARBA00023065"/>
    </source>
</evidence>
<feature type="domain" description="FeoB-type G" evidence="17">
    <location>
        <begin position="43"/>
        <end position="212"/>
    </location>
</feature>
<feature type="transmembrane region" description="Helical" evidence="16">
    <location>
        <begin position="495"/>
        <end position="513"/>
    </location>
</feature>
<feature type="transmembrane region" description="Helical" evidence="16">
    <location>
        <begin position="326"/>
        <end position="350"/>
    </location>
</feature>
<evidence type="ECO:0000313" key="18">
    <source>
        <dbReference type="EMBL" id="AKK05043.1"/>
    </source>
</evidence>
<feature type="binding site" evidence="14">
    <location>
        <begin position="96"/>
        <end position="99"/>
    </location>
    <ligand>
        <name>GTP</name>
        <dbReference type="ChEBI" id="CHEBI:37565"/>
        <label>1</label>
    </ligand>
</feature>
<keyword evidence="12 16" id="KW-0472">Membrane</keyword>
<dbReference type="AlphaFoldDB" id="A0A0G3GZP2"/>
<evidence type="ECO:0000256" key="16">
    <source>
        <dbReference type="RuleBase" id="RU362098"/>
    </source>
</evidence>
<evidence type="ECO:0000256" key="6">
    <source>
        <dbReference type="ARBA" id="ARBA00022692"/>
    </source>
</evidence>
<evidence type="ECO:0000256" key="2">
    <source>
        <dbReference type="ARBA" id="ARBA00004651"/>
    </source>
</evidence>
<dbReference type="Pfam" id="PF02421">
    <property type="entry name" value="FeoB_N"/>
    <property type="match status" value="1"/>
</dbReference>
<keyword evidence="10" id="KW-0406">Ion transport</keyword>
<feature type="binding site" evidence="15">
    <location>
        <position position="65"/>
    </location>
    <ligand>
        <name>Mg(2+)</name>
        <dbReference type="ChEBI" id="CHEBI:18420"/>
        <label>2</label>
    </ligand>
</feature>
<dbReference type="InterPro" id="IPR030389">
    <property type="entry name" value="G_FEOB_dom"/>
</dbReference>
<dbReference type="InterPro" id="IPR027417">
    <property type="entry name" value="P-loop_NTPase"/>
</dbReference>
<feature type="binding site" evidence="15">
    <location>
        <position position="62"/>
    </location>
    <ligand>
        <name>Mg(2+)</name>
        <dbReference type="ChEBI" id="CHEBI:18420"/>
        <label>2</label>
    </ligand>
</feature>
<keyword evidence="4" id="KW-1003">Cell membrane</keyword>
<dbReference type="Gene3D" id="3.40.50.300">
    <property type="entry name" value="P-loop containing nucleotide triphosphate hydrolases"/>
    <property type="match status" value="1"/>
</dbReference>
<dbReference type="PATRIC" id="fig|571915.4.peg.742"/>
<evidence type="ECO:0000256" key="3">
    <source>
        <dbReference type="ARBA" id="ARBA00022448"/>
    </source>
</evidence>
<feature type="binding site" evidence="15">
    <location>
        <position position="61"/>
    </location>
    <ligand>
        <name>Mg(2+)</name>
        <dbReference type="ChEBI" id="CHEBI:18420"/>
        <label>2</label>
    </ligand>
</feature>
<feature type="transmembrane region" description="Helical" evidence="16">
    <location>
        <begin position="436"/>
        <end position="456"/>
    </location>
</feature>
<dbReference type="PANTHER" id="PTHR43185:SF1">
    <property type="entry name" value="FE(2+) TRANSPORTER FEOB"/>
    <property type="match status" value="1"/>
</dbReference>
<evidence type="ECO:0000256" key="12">
    <source>
        <dbReference type="ARBA" id="ARBA00023136"/>
    </source>
</evidence>
<comment type="caution">
    <text evidence="16">Lacks conserved residue(s) required for the propagation of feature annotation.</text>
</comment>
<dbReference type="InterPro" id="IPR003373">
    <property type="entry name" value="Fe2_transport_prot-B"/>
</dbReference>
<dbReference type="InterPro" id="IPR011642">
    <property type="entry name" value="Gate_dom"/>
</dbReference>
<dbReference type="SUPFAM" id="SSF52540">
    <property type="entry name" value="P-loop containing nucleoside triphosphate hydrolases"/>
    <property type="match status" value="1"/>
</dbReference>
<evidence type="ECO:0000256" key="14">
    <source>
        <dbReference type="PIRSR" id="PIRSR603373-1"/>
    </source>
</evidence>
<organism evidence="18 19">
    <name type="scientific">Corynebacterium mustelae</name>
    <dbReference type="NCBI Taxonomy" id="571915"/>
    <lineage>
        <taxon>Bacteria</taxon>
        <taxon>Bacillati</taxon>
        <taxon>Actinomycetota</taxon>
        <taxon>Actinomycetes</taxon>
        <taxon>Mycobacteriales</taxon>
        <taxon>Corynebacteriaceae</taxon>
        <taxon>Corynebacterium</taxon>
    </lineage>
</organism>
<evidence type="ECO:0000256" key="9">
    <source>
        <dbReference type="ARBA" id="ARBA00023004"/>
    </source>
</evidence>
<feature type="transmembrane region" description="Helical" evidence="16">
    <location>
        <begin position="647"/>
        <end position="668"/>
    </location>
</feature>
<sequence>MSLTATRLSSLFHLRLVILMATSKTPTTCHCESHGQAVAPEGAPIIALVGAPNAGKSTLFNSLTGAKARMGNWPGTTVEVSRGAWKTPDAVYDVIDFPGAYSLDPMSPDEELTKQLVIDCAVDERPDLVMVAVDSSSLSRSLYMVSQLAELENRLVIVLTKSDIASTNGDNIDVAALSKALRAPVVEVDPRHRSNVHSVAAVVAEELQRPKAVRRQAVTTDDEFALADDRFAWIESATAAALTTKATMSTSWSEKIDRVALHPFFGPVMFLATMWLVFQITTTVAAPFQDFLDGLFTGPISDFVRGGLETLGLNHPLFSGLLVDGLIGGVGMVLTFAPLMALMFLCLAVLEDSGYMARAAVVTDRVMKAIGLPGKAFIPLIVGFGCNVPAISATRVLGQPRQRLLTALLIPFTSCSARLTVYVMLAATFFPNNAGTVVFVMYLISIGLVVLVGFAMKHTLWRRMGTDPLVIDLPVYQLPGARLAFSVMWIRLKGFLQTAGGIIVITVAVVFLLQSTPTSSQYGFADENLPPQESAYGVMSGAVAPIFAPAGFGSWSITGTLVTGFVAKEAVIATWAQTYNLEDPSDAEPEEQGRSQLAQAVREDFNTTSGGHPLAAVWAFMVFLLAYTPCVATLAAQRREIGLKWTLIGVGLQLATAWVLAVAVFNVLKLWF</sequence>
<evidence type="ECO:0000313" key="19">
    <source>
        <dbReference type="Proteomes" id="UP000035199"/>
    </source>
</evidence>
<feature type="binding site" evidence="14">
    <location>
        <begin position="75"/>
        <end position="79"/>
    </location>
    <ligand>
        <name>GTP</name>
        <dbReference type="ChEBI" id="CHEBI:37565"/>
        <label>1</label>
    </ligand>
</feature>
<comment type="similarity">
    <text evidence="16">Belongs to the TRAFAC class TrmE-Era-EngA-EngB-Septin-like GTPase superfamily. FeoB GTPase (TC 9.A.8) family.</text>
</comment>
<keyword evidence="6 16" id="KW-0812">Transmembrane</keyword>
<evidence type="ECO:0000259" key="17">
    <source>
        <dbReference type="PROSITE" id="PS51711"/>
    </source>
</evidence>